<dbReference type="Proteomes" id="UP000233469">
    <property type="component" value="Unassembled WGS sequence"/>
</dbReference>
<organism evidence="1 2">
    <name type="scientific">Rhizophagus irregularis</name>
    <dbReference type="NCBI Taxonomy" id="588596"/>
    <lineage>
        <taxon>Eukaryota</taxon>
        <taxon>Fungi</taxon>
        <taxon>Fungi incertae sedis</taxon>
        <taxon>Mucoromycota</taxon>
        <taxon>Glomeromycotina</taxon>
        <taxon>Glomeromycetes</taxon>
        <taxon>Glomerales</taxon>
        <taxon>Glomeraceae</taxon>
        <taxon>Rhizophagus</taxon>
    </lineage>
</organism>
<sequence>MASREDTKKKRKLFEEEQLKYSNLLDRYIVHFVKKEGRISKSRKCKVVS</sequence>
<accession>A0A2N1LV53</accession>
<name>A0A2N1LV53_9GLOM</name>
<proteinExistence type="predicted"/>
<dbReference type="VEuPathDB" id="FungiDB:FUN_009302"/>
<comment type="caution">
    <text evidence="1">The sequence shown here is derived from an EMBL/GenBank/DDBJ whole genome shotgun (WGS) entry which is preliminary data.</text>
</comment>
<reference evidence="1 2" key="2">
    <citation type="submission" date="2017-10" db="EMBL/GenBank/DDBJ databases">
        <title>Extensive intraspecific genome diversity in a model arbuscular mycorrhizal fungus.</title>
        <authorList>
            <person name="Chen E.C.H."/>
            <person name="Morin E."/>
            <person name="Baudet D."/>
            <person name="Noel J."/>
            <person name="Ndikumana S."/>
            <person name="Charron P."/>
            <person name="St-Onge C."/>
            <person name="Giorgi J."/>
            <person name="Grigoriev I.V."/>
            <person name="Roux C."/>
            <person name="Martin F.M."/>
            <person name="Corradi N."/>
        </authorList>
    </citation>
    <scope>NUCLEOTIDE SEQUENCE [LARGE SCALE GENOMIC DNA]</scope>
    <source>
        <strain evidence="1 2">C2</strain>
    </source>
</reference>
<dbReference type="EMBL" id="LLXL01008295">
    <property type="protein sequence ID" value="PKK53216.1"/>
    <property type="molecule type" value="Genomic_DNA"/>
</dbReference>
<evidence type="ECO:0000313" key="1">
    <source>
        <dbReference type="EMBL" id="PKK53216.1"/>
    </source>
</evidence>
<reference evidence="1 2" key="1">
    <citation type="submission" date="2016-04" db="EMBL/GenBank/DDBJ databases">
        <title>Genome analyses suggest a sexual origin of heterokaryosis in a supposedly ancient asexual fungus.</title>
        <authorList>
            <person name="Ropars J."/>
            <person name="Sedzielewska K."/>
            <person name="Noel J."/>
            <person name="Charron P."/>
            <person name="Farinelli L."/>
            <person name="Marton T."/>
            <person name="Kruger M."/>
            <person name="Pelin A."/>
            <person name="Brachmann A."/>
            <person name="Corradi N."/>
        </authorList>
    </citation>
    <scope>NUCLEOTIDE SEQUENCE [LARGE SCALE GENOMIC DNA]</scope>
    <source>
        <strain evidence="1 2">C2</strain>
    </source>
</reference>
<gene>
    <name evidence="1" type="ORF">RhiirC2_803155</name>
</gene>
<evidence type="ECO:0000313" key="2">
    <source>
        <dbReference type="Proteomes" id="UP000233469"/>
    </source>
</evidence>
<protein>
    <submittedName>
        <fullName evidence="1">Uncharacterized protein</fullName>
    </submittedName>
</protein>
<dbReference type="AlphaFoldDB" id="A0A2N1LV53"/>